<dbReference type="AlphaFoldDB" id="A0A099D699"/>
<dbReference type="Proteomes" id="UP000215043">
    <property type="component" value="Chromosome"/>
</dbReference>
<name>A0A099D699_9ACTN</name>
<keyword evidence="2" id="KW-0804">Transcription</keyword>
<dbReference type="OrthoDB" id="3628932at2"/>
<protein>
    <recommendedName>
        <fullName evidence="7">Zinc-finger domain-containing protein</fullName>
    </recommendedName>
</protein>
<accession>A0A099D699</accession>
<keyword evidence="5" id="KW-1185">Reference proteome</keyword>
<dbReference type="RefSeq" id="WP_043574382.1">
    <property type="nucleotide sequence ID" value="NZ_CP022752.1"/>
</dbReference>
<reference evidence="4 5" key="1">
    <citation type="journal article" date="2014" name="PLoS ONE">
        <title>Identification and Characterization of a New Erythromycin Biosynthetic Gene Cluster in Actinopolyspora erythraea YIM90600, a Novel Erythronolide-Producing Halophilic Actinomycete Isolated from Salt Field.</title>
        <authorList>
            <person name="Chen D."/>
            <person name="Feng J."/>
            <person name="Huang L."/>
            <person name="Zhang Q."/>
            <person name="Wu J."/>
            <person name="Zhu X."/>
            <person name="Duan Y."/>
            <person name="Xu Z."/>
        </authorList>
    </citation>
    <scope>NUCLEOTIDE SEQUENCE [LARGE SCALE GENOMIC DNA]</scope>
    <source>
        <strain evidence="4 5">YIM90600</strain>
    </source>
</reference>
<evidence type="ECO:0000313" key="3">
    <source>
        <dbReference type="EMBL" id="ASU79477.1"/>
    </source>
</evidence>
<dbReference type="Proteomes" id="UP000029737">
    <property type="component" value="Unassembled WGS sequence"/>
</dbReference>
<evidence type="ECO:0000313" key="6">
    <source>
        <dbReference type="Proteomes" id="UP000215043"/>
    </source>
</evidence>
<evidence type="ECO:0000256" key="2">
    <source>
        <dbReference type="ARBA" id="ARBA00023163"/>
    </source>
</evidence>
<dbReference type="EMBL" id="CP022752">
    <property type="protein sequence ID" value="ASU79477.1"/>
    <property type="molecule type" value="Genomic_DNA"/>
</dbReference>
<keyword evidence="1" id="KW-0805">Transcription regulation</keyword>
<dbReference type="InterPro" id="IPR041916">
    <property type="entry name" value="Anti_sigma_zinc_sf"/>
</dbReference>
<dbReference type="EMBL" id="JPMV01000025">
    <property type="protein sequence ID" value="KGI80895.1"/>
    <property type="molecule type" value="Genomic_DNA"/>
</dbReference>
<proteinExistence type="predicted"/>
<dbReference type="eggNOG" id="ENOG50341MU">
    <property type="taxonomic scope" value="Bacteria"/>
</dbReference>
<sequence length="191" mass="21344">MNEETFASERLLPCGHRVGELIGYHLDGFSPEFAEHLRRCPHCRAELDEIARRWQPVHRLARARVVPPDDLVERTLTTLRGLRDRHGGDPLELSQEHGTLRIQSPATLTLTRRLSAEVLGDFPGMAVRSCLVADDAVRVDLVATYPTAAHELLPEIHRRLTAALHDFLGAGTPELSVRLVDVAAPRYGTER</sequence>
<evidence type="ECO:0000313" key="5">
    <source>
        <dbReference type="Proteomes" id="UP000029737"/>
    </source>
</evidence>
<dbReference type="HOGENOM" id="CLU_123282_0_0_11"/>
<evidence type="ECO:0000256" key="1">
    <source>
        <dbReference type="ARBA" id="ARBA00023015"/>
    </source>
</evidence>
<gene>
    <name evidence="3" type="ORF">CDG81_15685</name>
    <name evidence="4" type="ORF">IL38_14075</name>
</gene>
<evidence type="ECO:0000313" key="4">
    <source>
        <dbReference type="EMBL" id="KGI80895.1"/>
    </source>
</evidence>
<evidence type="ECO:0008006" key="7">
    <source>
        <dbReference type="Google" id="ProtNLM"/>
    </source>
</evidence>
<organism evidence="3 6">
    <name type="scientific">Actinopolyspora erythraea</name>
    <dbReference type="NCBI Taxonomy" id="414996"/>
    <lineage>
        <taxon>Bacteria</taxon>
        <taxon>Bacillati</taxon>
        <taxon>Actinomycetota</taxon>
        <taxon>Actinomycetes</taxon>
        <taxon>Actinopolysporales</taxon>
        <taxon>Actinopolysporaceae</taxon>
        <taxon>Actinopolyspora</taxon>
    </lineage>
</organism>
<dbReference type="KEGG" id="aey:CDG81_15685"/>
<reference evidence="3 6" key="2">
    <citation type="submission" date="2017-08" db="EMBL/GenBank/DDBJ databases">
        <title>The complete genome sequence of moderately halophilic actinomycete Actinopolyspora erythraea YIM 90600, the producer of novel erythromycin, novel actinopolysporins A-C and tubercidin.</title>
        <authorList>
            <person name="Yin M."/>
            <person name="Tang S."/>
        </authorList>
    </citation>
    <scope>NUCLEOTIDE SEQUENCE [LARGE SCALE GENOMIC DNA]</scope>
    <source>
        <strain evidence="3 6">YIM 90600</strain>
    </source>
</reference>
<dbReference type="Gene3D" id="1.10.10.1320">
    <property type="entry name" value="Anti-sigma factor, zinc-finger domain"/>
    <property type="match status" value="1"/>
</dbReference>